<evidence type="ECO:0000313" key="1">
    <source>
        <dbReference type="EMBL" id="OWF54715.1"/>
    </source>
</evidence>
<dbReference type="PANTHER" id="PTHR34221">
    <property type="entry name" value="HYPOTHETICAL PROTEIN LOC691189"/>
    <property type="match status" value="1"/>
</dbReference>
<dbReference type="InterPro" id="IPR028027">
    <property type="entry name" value="SPMAP1"/>
</dbReference>
<reference evidence="1 2" key="1">
    <citation type="journal article" date="2017" name="Nat. Ecol. Evol.">
        <title>Scallop genome provides insights into evolution of bilaterian karyotype and development.</title>
        <authorList>
            <person name="Wang S."/>
            <person name="Zhang J."/>
            <person name="Jiao W."/>
            <person name="Li J."/>
            <person name="Xun X."/>
            <person name="Sun Y."/>
            <person name="Guo X."/>
            <person name="Huan P."/>
            <person name="Dong B."/>
            <person name="Zhang L."/>
            <person name="Hu X."/>
            <person name="Sun X."/>
            <person name="Wang J."/>
            <person name="Zhao C."/>
            <person name="Wang Y."/>
            <person name="Wang D."/>
            <person name="Huang X."/>
            <person name="Wang R."/>
            <person name="Lv J."/>
            <person name="Li Y."/>
            <person name="Zhang Z."/>
            <person name="Liu B."/>
            <person name="Lu W."/>
            <person name="Hui Y."/>
            <person name="Liang J."/>
            <person name="Zhou Z."/>
            <person name="Hou R."/>
            <person name="Li X."/>
            <person name="Liu Y."/>
            <person name="Li H."/>
            <person name="Ning X."/>
            <person name="Lin Y."/>
            <person name="Zhao L."/>
            <person name="Xing Q."/>
            <person name="Dou J."/>
            <person name="Li Y."/>
            <person name="Mao J."/>
            <person name="Guo H."/>
            <person name="Dou H."/>
            <person name="Li T."/>
            <person name="Mu C."/>
            <person name="Jiang W."/>
            <person name="Fu Q."/>
            <person name="Fu X."/>
            <person name="Miao Y."/>
            <person name="Liu J."/>
            <person name="Yu Q."/>
            <person name="Li R."/>
            <person name="Liao H."/>
            <person name="Li X."/>
            <person name="Kong Y."/>
            <person name="Jiang Z."/>
            <person name="Chourrout D."/>
            <person name="Li R."/>
            <person name="Bao Z."/>
        </authorList>
    </citation>
    <scope>NUCLEOTIDE SEQUENCE [LARGE SCALE GENOMIC DNA]</scope>
    <source>
        <strain evidence="1 2">PY_sf001</strain>
    </source>
</reference>
<evidence type="ECO:0000313" key="2">
    <source>
        <dbReference type="Proteomes" id="UP000242188"/>
    </source>
</evidence>
<protein>
    <submittedName>
        <fullName evidence="1">Uncharacterized protein</fullName>
    </submittedName>
</protein>
<dbReference type="OrthoDB" id="6128917at2759"/>
<organism evidence="1 2">
    <name type="scientific">Mizuhopecten yessoensis</name>
    <name type="common">Japanese scallop</name>
    <name type="synonym">Patinopecten yessoensis</name>
    <dbReference type="NCBI Taxonomy" id="6573"/>
    <lineage>
        <taxon>Eukaryota</taxon>
        <taxon>Metazoa</taxon>
        <taxon>Spiralia</taxon>
        <taxon>Lophotrochozoa</taxon>
        <taxon>Mollusca</taxon>
        <taxon>Bivalvia</taxon>
        <taxon>Autobranchia</taxon>
        <taxon>Pteriomorphia</taxon>
        <taxon>Pectinida</taxon>
        <taxon>Pectinoidea</taxon>
        <taxon>Pectinidae</taxon>
        <taxon>Mizuhopecten</taxon>
    </lineage>
</organism>
<dbReference type="Pfam" id="PF15075">
    <property type="entry name" value="SPMAP1-like"/>
    <property type="match status" value="1"/>
</dbReference>
<name>A0A210R1F5_MIZYE</name>
<accession>A0A210R1F5</accession>
<dbReference type="Proteomes" id="UP000242188">
    <property type="component" value="Unassembled WGS sequence"/>
</dbReference>
<gene>
    <name evidence="1" type="ORF">KP79_PYT05034</name>
</gene>
<sequence>MKTKLKKEKMSWVTYGSPLWRKDKVPTTIKPLPAINVQKKLEKGFINDAVSTFMFHTARKRSIIPPYNAEQDKFAQAYFQSPIAKAVLERSMERVLTVRDAEAQRINKINKLSFRRRAKESPTVEKIREREKDFRNDAIITEKLRTKYKDIIPKYDASVDKSCKGYFKRPDVQRLITATCYKK</sequence>
<keyword evidence="2" id="KW-1185">Reference proteome</keyword>
<comment type="caution">
    <text evidence="1">The sequence shown here is derived from an EMBL/GenBank/DDBJ whole genome shotgun (WGS) entry which is preliminary data.</text>
</comment>
<dbReference type="PANTHER" id="PTHR34221:SF1">
    <property type="match status" value="1"/>
</dbReference>
<dbReference type="AlphaFoldDB" id="A0A210R1F5"/>
<dbReference type="EMBL" id="NEDP02000931">
    <property type="protein sequence ID" value="OWF54715.1"/>
    <property type="molecule type" value="Genomic_DNA"/>
</dbReference>
<proteinExistence type="predicted"/>